<accession>A0ACC1Q829</accession>
<sequence>MADYLPHVVLLPDVEAAAVRDTLNVCPACHLMCKQRPSPEHVRYRHAHRAGPYIVCVTIVGYHRALARRNGPSCYFVSVTRRIDQQTQVAVIPFGHYPFAVVEMSPAEDVALLGSAVAGAA</sequence>
<dbReference type="EMBL" id="JANSHE010000395">
    <property type="protein sequence ID" value="KAJ3011433.1"/>
    <property type="molecule type" value="Genomic_DNA"/>
</dbReference>
<name>A0ACC1Q829_9APHY</name>
<keyword evidence="2" id="KW-1185">Reference proteome</keyword>
<reference evidence="1" key="1">
    <citation type="submission" date="2022-08" db="EMBL/GenBank/DDBJ databases">
        <title>Genome Sequence of Pycnoporus sanguineus.</title>
        <authorList>
            <person name="Buettner E."/>
        </authorList>
    </citation>
    <scope>NUCLEOTIDE SEQUENCE</scope>
    <source>
        <strain evidence="1">CG-C14</strain>
    </source>
</reference>
<evidence type="ECO:0000313" key="1">
    <source>
        <dbReference type="EMBL" id="KAJ3011433.1"/>
    </source>
</evidence>
<comment type="caution">
    <text evidence="1">The sequence shown here is derived from an EMBL/GenBank/DDBJ whole genome shotgun (WGS) entry which is preliminary data.</text>
</comment>
<evidence type="ECO:0000313" key="2">
    <source>
        <dbReference type="Proteomes" id="UP001144978"/>
    </source>
</evidence>
<protein>
    <submittedName>
        <fullName evidence="1">Uncharacterized protein</fullName>
    </submittedName>
</protein>
<gene>
    <name evidence="1" type="ORF">NUW54_g2177</name>
</gene>
<proteinExistence type="predicted"/>
<dbReference type="Proteomes" id="UP001144978">
    <property type="component" value="Unassembled WGS sequence"/>
</dbReference>
<organism evidence="1 2">
    <name type="scientific">Trametes sanguinea</name>
    <dbReference type="NCBI Taxonomy" id="158606"/>
    <lineage>
        <taxon>Eukaryota</taxon>
        <taxon>Fungi</taxon>
        <taxon>Dikarya</taxon>
        <taxon>Basidiomycota</taxon>
        <taxon>Agaricomycotina</taxon>
        <taxon>Agaricomycetes</taxon>
        <taxon>Polyporales</taxon>
        <taxon>Polyporaceae</taxon>
        <taxon>Trametes</taxon>
    </lineage>
</organism>